<dbReference type="EMBL" id="REFW01000001">
    <property type="protein sequence ID" value="RMB62356.1"/>
    <property type="molecule type" value="Genomic_DNA"/>
</dbReference>
<evidence type="ECO:0000256" key="5">
    <source>
        <dbReference type="ARBA" id="ARBA00012458"/>
    </source>
</evidence>
<evidence type="ECO:0000256" key="3">
    <source>
        <dbReference type="ARBA" id="ARBA00004763"/>
    </source>
</evidence>
<dbReference type="GO" id="GO:0004156">
    <property type="term" value="F:dihydropteroate synthase activity"/>
    <property type="evidence" value="ECO:0007669"/>
    <property type="project" value="UniProtKB-EC"/>
</dbReference>
<comment type="pathway">
    <text evidence="3">Cofactor biosynthesis; tetrahydrofolate biosynthesis; 7,8-dihydrofolate from 2-amino-4-hydroxy-6-hydroxymethyl-7,8-dihydropteridine diphosphate and 4-aminobenzoate: step 1/2.</text>
</comment>
<dbReference type="Proteomes" id="UP000275256">
    <property type="component" value="Unassembled WGS sequence"/>
</dbReference>
<organism evidence="13 14">
    <name type="scientific">Tessaracoccus antarcticus</name>
    <dbReference type="NCBI Taxonomy" id="2479848"/>
    <lineage>
        <taxon>Bacteria</taxon>
        <taxon>Bacillati</taxon>
        <taxon>Actinomycetota</taxon>
        <taxon>Actinomycetes</taxon>
        <taxon>Propionibacteriales</taxon>
        <taxon>Propionibacteriaceae</taxon>
        <taxon>Tessaracoccus</taxon>
    </lineage>
</organism>
<evidence type="ECO:0000256" key="10">
    <source>
        <dbReference type="ARBA" id="ARBA00022909"/>
    </source>
</evidence>
<evidence type="ECO:0000259" key="12">
    <source>
        <dbReference type="PROSITE" id="PS50972"/>
    </source>
</evidence>
<comment type="catalytic activity">
    <reaction evidence="1">
        <text>(7,8-dihydropterin-6-yl)methyl diphosphate + 4-aminobenzoate = 7,8-dihydropteroate + diphosphate</text>
        <dbReference type="Rhea" id="RHEA:19949"/>
        <dbReference type="ChEBI" id="CHEBI:17836"/>
        <dbReference type="ChEBI" id="CHEBI:17839"/>
        <dbReference type="ChEBI" id="CHEBI:33019"/>
        <dbReference type="ChEBI" id="CHEBI:72950"/>
        <dbReference type="EC" id="2.5.1.15"/>
    </reaction>
</comment>
<dbReference type="OrthoDB" id="9811744at2"/>
<comment type="cofactor">
    <cofactor evidence="2">
        <name>Mg(2+)</name>
        <dbReference type="ChEBI" id="CHEBI:18420"/>
    </cofactor>
</comment>
<sequence length="262" mass="27471">MGVVNVTPDSFSDGGALRSAEAAVAHGLDLADRGASIIDVGGESTKPGAERVPLQEELRRVLPVVAALARRGLHVSVDTMRATTALAAVDAGARTINDVSGGRADPAMMPTVADLGVDYVVMHWRAHSRSMQAEAVYDDVVAEVTSELLARRDEALAAGIPSCRIILDPGIGFSKLAEHNWTLLRNLDGFTSLGHRLLVGVSRKRFLGDALGGRAPSGRDAATAAISAWCAQHGVWGVRTHEVPMQLDAITMGAMLRVPGSG</sequence>
<dbReference type="GO" id="GO:0005829">
    <property type="term" value="C:cytosol"/>
    <property type="evidence" value="ECO:0007669"/>
    <property type="project" value="TreeGrafter"/>
</dbReference>
<keyword evidence="8" id="KW-0479">Metal-binding</keyword>
<evidence type="ECO:0000256" key="2">
    <source>
        <dbReference type="ARBA" id="ARBA00001946"/>
    </source>
</evidence>
<evidence type="ECO:0000313" key="13">
    <source>
        <dbReference type="EMBL" id="RMB62356.1"/>
    </source>
</evidence>
<dbReference type="GO" id="GO:0046654">
    <property type="term" value="P:tetrahydrofolate biosynthetic process"/>
    <property type="evidence" value="ECO:0007669"/>
    <property type="project" value="TreeGrafter"/>
</dbReference>
<evidence type="ECO:0000256" key="9">
    <source>
        <dbReference type="ARBA" id="ARBA00022842"/>
    </source>
</evidence>
<dbReference type="PROSITE" id="PS00793">
    <property type="entry name" value="DHPS_2"/>
    <property type="match status" value="1"/>
</dbReference>
<evidence type="ECO:0000256" key="6">
    <source>
        <dbReference type="ARBA" id="ARBA00016919"/>
    </source>
</evidence>
<evidence type="ECO:0000256" key="11">
    <source>
        <dbReference type="ARBA" id="ARBA00030193"/>
    </source>
</evidence>
<reference evidence="13 14" key="1">
    <citation type="submission" date="2018-10" db="EMBL/GenBank/DDBJ databases">
        <title>Tessaracoccus antarcticuss sp. nov., isolated from sediment.</title>
        <authorList>
            <person name="Zhou L.Y."/>
            <person name="Du Z.J."/>
        </authorList>
    </citation>
    <scope>NUCLEOTIDE SEQUENCE [LARGE SCALE GENOMIC DNA]</scope>
    <source>
        <strain evidence="13 14">JDX10</strain>
    </source>
</reference>
<dbReference type="Gene3D" id="3.20.20.20">
    <property type="entry name" value="Dihydropteroate synthase-like"/>
    <property type="match status" value="1"/>
</dbReference>
<name>A0A3M0GYH2_9ACTN</name>
<gene>
    <name evidence="13" type="primary">folP</name>
    <name evidence="13" type="ORF">EAX62_00300</name>
</gene>
<dbReference type="GO" id="GO:0046656">
    <property type="term" value="P:folic acid biosynthetic process"/>
    <property type="evidence" value="ECO:0007669"/>
    <property type="project" value="UniProtKB-KW"/>
</dbReference>
<keyword evidence="10" id="KW-0289">Folate biosynthesis</keyword>
<keyword evidence="7 13" id="KW-0808">Transferase</keyword>
<proteinExistence type="inferred from homology"/>
<dbReference type="AlphaFoldDB" id="A0A3M0GYH2"/>
<evidence type="ECO:0000313" key="14">
    <source>
        <dbReference type="Proteomes" id="UP000275256"/>
    </source>
</evidence>
<comment type="similarity">
    <text evidence="4">Belongs to the DHPS family.</text>
</comment>
<protein>
    <recommendedName>
        <fullName evidence="6">Dihydropteroate synthase</fullName>
        <ecNumber evidence="5">2.5.1.15</ecNumber>
    </recommendedName>
    <alternativeName>
        <fullName evidence="11">Dihydropteroate pyrophosphorylase</fullName>
    </alternativeName>
</protein>
<dbReference type="PROSITE" id="PS50972">
    <property type="entry name" value="PTERIN_BINDING"/>
    <property type="match status" value="1"/>
</dbReference>
<feature type="domain" description="Pterin-binding" evidence="12">
    <location>
        <begin position="1"/>
        <end position="251"/>
    </location>
</feature>
<dbReference type="RefSeq" id="WP_121900906.1">
    <property type="nucleotide sequence ID" value="NZ_REFW01000001.1"/>
</dbReference>
<accession>A0A3M0GYH2</accession>
<evidence type="ECO:0000256" key="4">
    <source>
        <dbReference type="ARBA" id="ARBA00009503"/>
    </source>
</evidence>
<dbReference type="CDD" id="cd00739">
    <property type="entry name" value="DHPS"/>
    <property type="match status" value="1"/>
</dbReference>
<dbReference type="SUPFAM" id="SSF51717">
    <property type="entry name" value="Dihydropteroate synthetase-like"/>
    <property type="match status" value="1"/>
</dbReference>
<dbReference type="NCBIfam" id="TIGR01496">
    <property type="entry name" value="DHPS"/>
    <property type="match status" value="1"/>
</dbReference>
<evidence type="ECO:0000256" key="8">
    <source>
        <dbReference type="ARBA" id="ARBA00022723"/>
    </source>
</evidence>
<dbReference type="PANTHER" id="PTHR20941">
    <property type="entry name" value="FOLATE SYNTHESIS PROTEINS"/>
    <property type="match status" value="1"/>
</dbReference>
<comment type="caution">
    <text evidence="13">The sequence shown here is derived from an EMBL/GenBank/DDBJ whole genome shotgun (WGS) entry which is preliminary data.</text>
</comment>
<dbReference type="FunFam" id="3.20.20.20:FF:000006">
    <property type="entry name" value="Dihydropteroate synthase"/>
    <property type="match status" value="1"/>
</dbReference>
<dbReference type="GO" id="GO:0046872">
    <property type="term" value="F:metal ion binding"/>
    <property type="evidence" value="ECO:0007669"/>
    <property type="project" value="UniProtKB-KW"/>
</dbReference>
<keyword evidence="9" id="KW-0460">Magnesium</keyword>
<dbReference type="InterPro" id="IPR006390">
    <property type="entry name" value="DHP_synth_dom"/>
</dbReference>
<dbReference type="InterPro" id="IPR011005">
    <property type="entry name" value="Dihydropteroate_synth-like_sf"/>
</dbReference>
<dbReference type="InterPro" id="IPR045031">
    <property type="entry name" value="DHP_synth-like"/>
</dbReference>
<keyword evidence="14" id="KW-1185">Reference proteome</keyword>
<dbReference type="InterPro" id="IPR000489">
    <property type="entry name" value="Pterin-binding_dom"/>
</dbReference>
<dbReference type="Pfam" id="PF00809">
    <property type="entry name" value="Pterin_bind"/>
    <property type="match status" value="1"/>
</dbReference>
<evidence type="ECO:0000256" key="1">
    <source>
        <dbReference type="ARBA" id="ARBA00000012"/>
    </source>
</evidence>
<evidence type="ECO:0000256" key="7">
    <source>
        <dbReference type="ARBA" id="ARBA00022679"/>
    </source>
</evidence>
<dbReference type="PANTHER" id="PTHR20941:SF1">
    <property type="entry name" value="FOLIC ACID SYNTHESIS PROTEIN FOL1"/>
    <property type="match status" value="1"/>
</dbReference>
<dbReference type="EC" id="2.5.1.15" evidence="5"/>